<comment type="similarity">
    <text evidence="1">Belongs to the peptidase C48 family.</text>
</comment>
<sequence length="1355" mass="148898">MVRNLSTEEYKTVKEFHGIPQRTATPIDVPQNGDTPGGRSSSYGRSRRNKPDFPSHPATFLDNLHSEGDHVVRPFTVNGTAKRTGHRSASLRTPSADSQARSPLASSPNAVLADLATSSKFAKGKAKAQDVSPRTTRSRTLRKASAQAEFINLASDEDDDDEHPHVVPQISSSSRASKCPPKEPVRSAALQAKDVRRKHEDQAVSKSSSAAPPSSFYSRAEPSFPRPANRPNPLFGNGRPEGPIQLEEPVPRRASGSTHVVHLRDSPEPESGVKVPPPHRLDRASSSQPRPKLSERMKPKARSPIRSDLAERSSKILPSGSQTRSPQSRSHLELNLSPSEHDTNGSTKGRKRSRTDDGRSLSHEKRFPDWPVDFPFEVRLRAIIVSDAWKSRENDRMVMVLNQHHLFFGLSTGQAIKVRYSDIREIVASKLDVKQNSTLCLTLAPNSESARNVQAVFSEYDPRASGDAAQIQLVALDFDEVERLNHNRAIAWITHKLREPRPDGVKVFWLDEYSAKGKISSVERVMQLPWPEASTTPVQTRPKRTLIVPGADRFPNNDLRQFTRQTTTYIPSEGRTKTFNIQPDSPNSPANSSVDVDMADAFSRSKLPTLAPLSTPKPKPASTSAAKVEVRRPRVSSDGTILHYPYEGIGAMSLRDADFDKLLDGGLLNDSVIEFGMKFILDEIRANDPELADSIHVFNTFFSTILMSDSVENSYAKVRRWTARDDIFSKKYIVIPVNENYHWYLALIVNPGYILADNGKDSSSEQDTEEVAQALTLPSKDSSRPPCSPRATATSENKEGAPEPRQAATAAGSSDPETPPLPPLHLPLQSYESSSASLPTPMEVDTDSRSDSSTKSPASGTTSDQLIIITLDSLGQRHVKLANKLFEYLWREAWDKKISTIARSPKRPVDDKGKQDGRAREDACENADVQTSASDKEPAKDQAAKTSKDAHDDSTEEPDVLTDGIRSVKVQDSRRSATCAATKSTEAEAWAKSLSKAVYINAQVPEQPNFCDCGIYLLHYIDRFFRQPDKLLELTVKARDRLASVNKAGSSARHQAKRDIERKVEAEWQAGEVGTKRAYWRSKLVELSEGWEAFKKQKEENAVKSEQEETKPDKDEEEPELGSSQQKQAPSPAKDGDIPMPDADPDRGVNEEHLPSVEHSKEASGEKAVNTLDDIERSVDDCVRATDPAASRVVDDILVQAMATQQGPLSQEQLRELQMEDREQAHQLRPASEWRHNVSDIGAFSTAVPPVGNSGSSAVPVGVVTEAPPKACVLGQREQKEQDTPSPFGASIMPTASGTSSDPAPSLSFASSKHAASEAVRGDFEDWSIDEGVGKLSSELALESVSVSSSSDDNM</sequence>
<dbReference type="KEGG" id="sgra:EX895_000641"/>
<dbReference type="Gene3D" id="3.30.310.130">
    <property type="entry name" value="Ubiquitin-related"/>
    <property type="match status" value="1"/>
</dbReference>
<evidence type="ECO:0000313" key="9">
    <source>
        <dbReference type="Proteomes" id="UP000306050"/>
    </source>
</evidence>
<feature type="region of interest" description="Disordered" evidence="6">
    <location>
        <begin position="607"/>
        <end position="630"/>
    </location>
</feature>
<keyword evidence="5" id="KW-0378">Hydrolase</keyword>
<dbReference type="GO" id="GO:0006508">
    <property type="term" value="P:proteolysis"/>
    <property type="evidence" value="ECO:0007669"/>
    <property type="project" value="UniProtKB-KW"/>
</dbReference>
<evidence type="ECO:0000259" key="7">
    <source>
        <dbReference type="PROSITE" id="PS50600"/>
    </source>
</evidence>
<name>A0A4U7L0J9_9BASI</name>
<feature type="compositionally biased region" description="Basic and acidic residues" evidence="6">
    <location>
        <begin position="1144"/>
        <end position="1165"/>
    </location>
</feature>
<evidence type="ECO:0000256" key="4">
    <source>
        <dbReference type="ARBA" id="ARBA00022786"/>
    </source>
</evidence>
<keyword evidence="4" id="KW-0833">Ubl conjugation pathway</keyword>
<proteinExistence type="inferred from homology"/>
<dbReference type="GO" id="GO:0070139">
    <property type="term" value="F:SUMO-specific endopeptidase activity"/>
    <property type="evidence" value="ECO:0007669"/>
    <property type="project" value="TreeGrafter"/>
</dbReference>
<feature type="compositionally biased region" description="Basic and acidic residues" evidence="6">
    <location>
        <begin position="354"/>
        <end position="364"/>
    </location>
</feature>
<dbReference type="Pfam" id="PF02902">
    <property type="entry name" value="Peptidase_C48"/>
    <property type="match status" value="2"/>
</dbReference>
<evidence type="ECO:0000256" key="2">
    <source>
        <dbReference type="ARBA" id="ARBA00022553"/>
    </source>
</evidence>
<keyword evidence="2" id="KW-0597">Phosphoprotein</keyword>
<comment type="caution">
    <text evidence="8">The sequence shown here is derived from an EMBL/GenBank/DDBJ whole genome shotgun (WGS) entry which is preliminary data.</text>
</comment>
<dbReference type="InterPro" id="IPR051947">
    <property type="entry name" value="Sentrin-specific_protease"/>
</dbReference>
<dbReference type="PANTHER" id="PTHR46896:SF3">
    <property type="entry name" value="FI06413P-RELATED"/>
    <property type="match status" value="1"/>
</dbReference>
<evidence type="ECO:0000256" key="6">
    <source>
        <dbReference type="SAM" id="MobiDB-lite"/>
    </source>
</evidence>
<dbReference type="GO" id="GO:0005634">
    <property type="term" value="C:nucleus"/>
    <property type="evidence" value="ECO:0007669"/>
    <property type="project" value="TreeGrafter"/>
</dbReference>
<feature type="region of interest" description="Disordered" evidence="6">
    <location>
        <begin position="1276"/>
        <end position="1312"/>
    </location>
</feature>
<feature type="region of interest" description="Disordered" evidence="6">
    <location>
        <begin position="572"/>
        <end position="594"/>
    </location>
</feature>
<dbReference type="EMBL" id="SRRM01000002">
    <property type="protein sequence ID" value="TKY90643.1"/>
    <property type="molecule type" value="Genomic_DNA"/>
</dbReference>
<dbReference type="GO" id="GO:0016926">
    <property type="term" value="P:protein desumoylation"/>
    <property type="evidence" value="ECO:0007669"/>
    <property type="project" value="TreeGrafter"/>
</dbReference>
<dbReference type="GO" id="GO:0005737">
    <property type="term" value="C:cytoplasm"/>
    <property type="evidence" value="ECO:0007669"/>
    <property type="project" value="TreeGrafter"/>
</dbReference>
<feature type="compositionally biased region" description="Polar residues" evidence="6">
    <location>
        <begin position="577"/>
        <end position="594"/>
    </location>
</feature>
<feature type="region of interest" description="Disordered" evidence="6">
    <location>
        <begin position="1"/>
        <end position="364"/>
    </location>
</feature>
<dbReference type="OrthoDB" id="442460at2759"/>
<feature type="domain" description="Ubiquitin-like protease family profile" evidence="7">
    <location>
        <begin position="652"/>
        <end position="1024"/>
    </location>
</feature>
<feature type="compositionally biased region" description="Basic and acidic residues" evidence="6">
    <location>
        <begin position="907"/>
        <end position="923"/>
    </location>
</feature>
<feature type="compositionally biased region" description="Polar residues" evidence="6">
    <location>
        <begin position="90"/>
        <end position="109"/>
    </location>
</feature>
<dbReference type="RefSeq" id="XP_029742628.1">
    <property type="nucleotide sequence ID" value="XM_029881242.1"/>
</dbReference>
<dbReference type="GeneID" id="40723536"/>
<dbReference type="Gene3D" id="1.10.418.20">
    <property type="match status" value="1"/>
</dbReference>
<feature type="compositionally biased region" description="Basic and acidic residues" evidence="6">
    <location>
        <begin position="1"/>
        <end position="17"/>
    </location>
</feature>
<keyword evidence="3" id="KW-0645">Protease</keyword>
<keyword evidence="9" id="KW-1185">Reference proteome</keyword>
<dbReference type="SUPFAM" id="SSF54001">
    <property type="entry name" value="Cysteine proteinases"/>
    <property type="match status" value="1"/>
</dbReference>
<feature type="compositionally biased region" description="Polar residues" evidence="6">
    <location>
        <begin position="319"/>
        <end position="329"/>
    </location>
</feature>
<organism evidence="8 9">
    <name type="scientific">Sporisorium graminicola</name>
    <dbReference type="NCBI Taxonomy" id="280036"/>
    <lineage>
        <taxon>Eukaryota</taxon>
        <taxon>Fungi</taxon>
        <taxon>Dikarya</taxon>
        <taxon>Basidiomycota</taxon>
        <taxon>Ustilaginomycotina</taxon>
        <taxon>Ustilaginomycetes</taxon>
        <taxon>Ustilaginales</taxon>
        <taxon>Ustilaginaceae</taxon>
        <taxon>Sporisorium</taxon>
    </lineage>
</organism>
<evidence type="ECO:0000256" key="3">
    <source>
        <dbReference type="ARBA" id="ARBA00022670"/>
    </source>
</evidence>
<feature type="compositionally biased region" description="Basic and acidic residues" evidence="6">
    <location>
        <begin position="1096"/>
        <end position="1114"/>
    </location>
</feature>
<dbReference type="PROSITE" id="PS50600">
    <property type="entry name" value="ULP_PROTEASE"/>
    <property type="match status" value="1"/>
</dbReference>
<feature type="compositionally biased region" description="Low complexity" evidence="6">
    <location>
        <begin position="205"/>
        <end position="215"/>
    </location>
</feature>
<reference evidence="8 9" key="1">
    <citation type="submission" date="2019-05" db="EMBL/GenBank/DDBJ databases">
        <title>Sporisorium graminicola CBS 10092 draft sequencing and annotation.</title>
        <authorList>
            <person name="Solano-Gonzalez S."/>
            <person name="Caddick M.X."/>
            <person name="Darby A."/>
        </authorList>
    </citation>
    <scope>NUCLEOTIDE SEQUENCE [LARGE SCALE GENOMIC DNA]</scope>
    <source>
        <strain evidence="8 9">CBS 10092</strain>
    </source>
</reference>
<dbReference type="InterPro" id="IPR038765">
    <property type="entry name" value="Papain-like_cys_pep_sf"/>
</dbReference>
<evidence type="ECO:0000256" key="1">
    <source>
        <dbReference type="ARBA" id="ARBA00005234"/>
    </source>
</evidence>
<feature type="region of interest" description="Disordered" evidence="6">
    <location>
        <begin position="759"/>
        <end position="861"/>
    </location>
</feature>
<feature type="compositionally biased region" description="Basic and acidic residues" evidence="6">
    <location>
        <begin position="193"/>
        <end position="203"/>
    </location>
</feature>
<evidence type="ECO:0000313" key="8">
    <source>
        <dbReference type="EMBL" id="TKY90643.1"/>
    </source>
</evidence>
<dbReference type="Proteomes" id="UP000306050">
    <property type="component" value="Chromosome SGRAM_1"/>
</dbReference>
<evidence type="ECO:0000256" key="5">
    <source>
        <dbReference type="ARBA" id="ARBA00022801"/>
    </source>
</evidence>
<gene>
    <name evidence="8" type="ORF">EX895_000641</name>
</gene>
<protein>
    <recommendedName>
        <fullName evidence="7">Ubiquitin-like protease family profile domain-containing protein</fullName>
    </recommendedName>
</protein>
<feature type="compositionally biased region" description="Polar residues" evidence="6">
    <location>
        <begin position="1294"/>
        <end position="1311"/>
    </location>
</feature>
<accession>A0A4U7L0J9</accession>
<feature type="region of interest" description="Disordered" evidence="6">
    <location>
        <begin position="1096"/>
        <end position="1172"/>
    </location>
</feature>
<dbReference type="PANTHER" id="PTHR46896">
    <property type="entry name" value="SENTRIN-SPECIFIC PROTEASE"/>
    <property type="match status" value="1"/>
</dbReference>
<feature type="region of interest" description="Disordered" evidence="6">
    <location>
        <begin position="904"/>
        <end position="965"/>
    </location>
</feature>
<dbReference type="InterPro" id="IPR003653">
    <property type="entry name" value="Peptidase_C48_C"/>
</dbReference>
<feature type="compositionally biased region" description="Basic and acidic residues" evidence="6">
    <location>
        <begin position="934"/>
        <end position="953"/>
    </location>
</feature>